<name>A0ACA9P3H9_9GLOM</name>
<comment type="caution">
    <text evidence="1">The sequence shown here is derived from an EMBL/GenBank/DDBJ whole genome shotgun (WGS) entry which is preliminary data.</text>
</comment>
<evidence type="ECO:0000313" key="2">
    <source>
        <dbReference type="Proteomes" id="UP000789525"/>
    </source>
</evidence>
<gene>
    <name evidence="1" type="ORF">ACOLOM_LOCUS9587</name>
</gene>
<evidence type="ECO:0000313" key="1">
    <source>
        <dbReference type="EMBL" id="CAG8686423.1"/>
    </source>
</evidence>
<keyword evidence="2" id="KW-1185">Reference proteome</keyword>
<feature type="non-terminal residue" evidence="1">
    <location>
        <position position="403"/>
    </location>
</feature>
<sequence length="403" mass="44390">MAISVDKAGLLRFLAFWVASRSGTSGIRLYIAIYSFFFTLGVVVGNDPVILSGVPFLAYFTQEMQINPPTAWIFGQFVIANIASAVLVSSNPTNLVLSGAFSISYFTYTAKIIVPVVVAAIIILPVLLFLFRKPGLIPREIKPITLSPRSVLVDPFGGIFGGTLLILTLCTLVGTSILHPQVFLVTVPPAVIVFIRDVLYDLRRYRKQVQKGKEDPTPITEKSAAIPDPAALKIETRKGMDTDLEVATETVEAHPPTGLLSHQTSRTLIVPQEELYNTMDPQTQAVEAPAKPENETMKGHHESIQGLGVNGWVDVWAHWWGARVHRTGAVGTIFVVWNKHWGNDSPSKGPSNMDPIVVSLTTNQRWSDIRSSSWLQLWSIHILFPCLSRRALVAPPTPSEEHQ</sequence>
<accession>A0ACA9P3H9</accession>
<proteinExistence type="predicted"/>
<dbReference type="Proteomes" id="UP000789525">
    <property type="component" value="Unassembled WGS sequence"/>
</dbReference>
<dbReference type="EMBL" id="CAJVPT010028175">
    <property type="protein sequence ID" value="CAG8686423.1"/>
    <property type="molecule type" value="Genomic_DNA"/>
</dbReference>
<protein>
    <submittedName>
        <fullName evidence="1">5243_t:CDS:1</fullName>
    </submittedName>
</protein>
<reference evidence="1" key="1">
    <citation type="submission" date="2021-06" db="EMBL/GenBank/DDBJ databases">
        <authorList>
            <person name="Kallberg Y."/>
            <person name="Tangrot J."/>
            <person name="Rosling A."/>
        </authorList>
    </citation>
    <scope>NUCLEOTIDE SEQUENCE</scope>
    <source>
        <strain evidence="1">CL356</strain>
    </source>
</reference>
<organism evidence="1 2">
    <name type="scientific">Acaulospora colombiana</name>
    <dbReference type="NCBI Taxonomy" id="27376"/>
    <lineage>
        <taxon>Eukaryota</taxon>
        <taxon>Fungi</taxon>
        <taxon>Fungi incertae sedis</taxon>
        <taxon>Mucoromycota</taxon>
        <taxon>Glomeromycotina</taxon>
        <taxon>Glomeromycetes</taxon>
        <taxon>Diversisporales</taxon>
        <taxon>Acaulosporaceae</taxon>
        <taxon>Acaulospora</taxon>
    </lineage>
</organism>